<proteinExistence type="predicted"/>
<dbReference type="EMBL" id="GBRD01007492">
    <property type="protein sequence ID" value="JAG58329.1"/>
    <property type="molecule type" value="Transcribed_RNA"/>
</dbReference>
<name>A0A0K8SYM1_LYGHE</name>
<protein>
    <submittedName>
        <fullName evidence="2">Uncharacterized protein</fullName>
    </submittedName>
</protein>
<evidence type="ECO:0000313" key="2">
    <source>
        <dbReference type="EMBL" id="JAG58329.1"/>
    </source>
</evidence>
<accession>A0A0K8SYM1</accession>
<dbReference type="AlphaFoldDB" id="A0A0K8SYM1"/>
<feature type="region of interest" description="Disordered" evidence="1">
    <location>
        <begin position="72"/>
        <end position="129"/>
    </location>
</feature>
<reference evidence="2" key="1">
    <citation type="submission" date="2014-09" db="EMBL/GenBank/DDBJ databases">
        <authorList>
            <person name="Magalhaes I.L.F."/>
            <person name="Oliveira U."/>
            <person name="Santos F.R."/>
            <person name="Vidigal T.H.D.A."/>
            <person name="Brescovit A.D."/>
            <person name="Santos A.J."/>
        </authorList>
    </citation>
    <scope>NUCLEOTIDE SEQUENCE</scope>
</reference>
<organism evidence="2">
    <name type="scientific">Lygus hesperus</name>
    <name type="common">Western plant bug</name>
    <dbReference type="NCBI Taxonomy" id="30085"/>
    <lineage>
        <taxon>Eukaryota</taxon>
        <taxon>Metazoa</taxon>
        <taxon>Ecdysozoa</taxon>
        <taxon>Arthropoda</taxon>
        <taxon>Hexapoda</taxon>
        <taxon>Insecta</taxon>
        <taxon>Pterygota</taxon>
        <taxon>Neoptera</taxon>
        <taxon>Paraneoptera</taxon>
        <taxon>Hemiptera</taxon>
        <taxon>Heteroptera</taxon>
        <taxon>Panheteroptera</taxon>
        <taxon>Cimicomorpha</taxon>
        <taxon>Miridae</taxon>
        <taxon>Mirini</taxon>
        <taxon>Lygus</taxon>
    </lineage>
</organism>
<evidence type="ECO:0000256" key="1">
    <source>
        <dbReference type="SAM" id="MobiDB-lite"/>
    </source>
</evidence>
<sequence>MILSRTFSMIYSWILIPPTLRRPRVRSRKKLFQNRMTMQSIPLFKKIHYLNQIWKLQMLVVREQFKKHHRQETQSTKFLRLESPSSETQSPKFVRLESPESSEPIITLPPRPPLGLKRANSTPPIQETRRRTGTLAKDPIPKHASCIKQSEHLGLRPLVGIKRIIFDKIERHSRVKLRFRVTSTD</sequence>
<feature type="compositionally biased region" description="Polar residues" evidence="1">
    <location>
        <begin position="73"/>
        <end position="91"/>
    </location>
</feature>